<name>A0A0C9VCF4_SPHS4</name>
<proteinExistence type="predicted"/>
<protein>
    <submittedName>
        <fullName evidence="1">Uncharacterized protein</fullName>
    </submittedName>
</protein>
<keyword evidence="2" id="KW-1185">Reference proteome</keyword>
<dbReference type="AlphaFoldDB" id="A0A0C9VCF4"/>
<dbReference type="Proteomes" id="UP000054279">
    <property type="component" value="Unassembled WGS sequence"/>
</dbReference>
<accession>A0A0C9VCF4</accession>
<dbReference type="HOGENOM" id="CLU_083074_0_0_1"/>
<evidence type="ECO:0000313" key="2">
    <source>
        <dbReference type="Proteomes" id="UP000054279"/>
    </source>
</evidence>
<organism evidence="1 2">
    <name type="scientific">Sphaerobolus stellatus (strain SS14)</name>
    <dbReference type="NCBI Taxonomy" id="990650"/>
    <lineage>
        <taxon>Eukaryota</taxon>
        <taxon>Fungi</taxon>
        <taxon>Dikarya</taxon>
        <taxon>Basidiomycota</taxon>
        <taxon>Agaricomycotina</taxon>
        <taxon>Agaricomycetes</taxon>
        <taxon>Phallomycetidae</taxon>
        <taxon>Geastrales</taxon>
        <taxon>Sphaerobolaceae</taxon>
        <taxon>Sphaerobolus</taxon>
    </lineage>
</organism>
<evidence type="ECO:0000313" key="1">
    <source>
        <dbReference type="EMBL" id="KIJ44654.1"/>
    </source>
</evidence>
<dbReference type="OrthoDB" id="4230923at2759"/>
<reference evidence="1 2" key="1">
    <citation type="submission" date="2014-06" db="EMBL/GenBank/DDBJ databases">
        <title>Evolutionary Origins and Diversification of the Mycorrhizal Mutualists.</title>
        <authorList>
            <consortium name="DOE Joint Genome Institute"/>
            <consortium name="Mycorrhizal Genomics Consortium"/>
            <person name="Kohler A."/>
            <person name="Kuo A."/>
            <person name="Nagy L.G."/>
            <person name="Floudas D."/>
            <person name="Copeland A."/>
            <person name="Barry K.W."/>
            <person name="Cichocki N."/>
            <person name="Veneault-Fourrey C."/>
            <person name="LaButti K."/>
            <person name="Lindquist E.A."/>
            <person name="Lipzen A."/>
            <person name="Lundell T."/>
            <person name="Morin E."/>
            <person name="Murat C."/>
            <person name="Riley R."/>
            <person name="Ohm R."/>
            <person name="Sun H."/>
            <person name="Tunlid A."/>
            <person name="Henrissat B."/>
            <person name="Grigoriev I.V."/>
            <person name="Hibbett D.S."/>
            <person name="Martin F."/>
        </authorList>
    </citation>
    <scope>NUCLEOTIDE SEQUENCE [LARGE SCALE GENOMIC DNA]</scope>
    <source>
        <strain evidence="1 2">SS14</strain>
    </source>
</reference>
<gene>
    <name evidence="1" type="ORF">M422DRAFT_168009</name>
</gene>
<sequence>MGEDYVGYEAVGVKKLRSGGIVFEMNSQEAAEILQSTDVKDLFAENFGGGVEVKPRSYPVVVDHVPTSFRITLKTQELEYQVIEEHNNLPGGSVVDARWIKPPSRRSSTQTTASLALHLNSAQAANQVIRNGLLIANKRVMARKMLFEPRRCFKCHNTGGSHLAVACPQDQDICGKCSGKHRTSDCVVSESSKMKCPACSKQGHAAGDVTCLVFQQQRRLYLSSNPLNYYRFYLLAEDEASWERILTENHLFLKPRNLDKAP</sequence>
<dbReference type="EMBL" id="KN837116">
    <property type="protein sequence ID" value="KIJ44654.1"/>
    <property type="molecule type" value="Genomic_DNA"/>
</dbReference>